<sequence>MKPFYLVWSEGRGNPTYKHESYAGAEREAHRLAKLNPGEEFHVLVSSCTLQVPDPVIKTEHLEDMPF</sequence>
<dbReference type="AlphaFoldDB" id="A0A429JYV9"/>
<proteinExistence type="predicted"/>
<name>A0A429JYV9_9GAMM</name>
<protein>
    <submittedName>
        <fullName evidence="1">Uncharacterized protein</fullName>
    </submittedName>
</protein>
<organism evidence="1 2">
    <name type="scientific">Acinetobacter lactucae</name>
    <dbReference type="NCBI Taxonomy" id="1785128"/>
    <lineage>
        <taxon>Bacteria</taxon>
        <taxon>Pseudomonadati</taxon>
        <taxon>Pseudomonadota</taxon>
        <taxon>Gammaproteobacteria</taxon>
        <taxon>Moraxellales</taxon>
        <taxon>Moraxellaceae</taxon>
        <taxon>Acinetobacter</taxon>
        <taxon>Acinetobacter calcoaceticus/baumannii complex</taxon>
    </lineage>
</organism>
<dbReference type="RefSeq" id="WP_092708024.1">
    <property type="nucleotide sequence ID" value="NZ_RFES01000007.1"/>
</dbReference>
<comment type="caution">
    <text evidence="1">The sequence shown here is derived from an EMBL/GenBank/DDBJ whole genome shotgun (WGS) entry which is preliminary data.</text>
</comment>
<reference evidence="1 2" key="1">
    <citation type="submission" date="2018-10" db="EMBL/GenBank/DDBJ databases">
        <title>GWAS and RNA-Seq identify cryptic mechanisms of antimicrobial resistance in Acinetobacter baumannii.</title>
        <authorList>
            <person name="Sahl J.W."/>
        </authorList>
    </citation>
    <scope>NUCLEOTIDE SEQUENCE [LARGE SCALE GENOMIC DNA]</scope>
    <source>
        <strain evidence="1 2">TG41018</strain>
    </source>
</reference>
<dbReference type="EMBL" id="RFES01000007">
    <property type="protein sequence ID" value="RSO56387.1"/>
    <property type="molecule type" value="Genomic_DNA"/>
</dbReference>
<evidence type="ECO:0000313" key="2">
    <source>
        <dbReference type="Proteomes" id="UP000276905"/>
    </source>
</evidence>
<dbReference type="Proteomes" id="UP000276905">
    <property type="component" value="Unassembled WGS sequence"/>
</dbReference>
<accession>A0A429JYV9</accession>
<evidence type="ECO:0000313" key="1">
    <source>
        <dbReference type="EMBL" id="RSO56387.1"/>
    </source>
</evidence>
<gene>
    <name evidence="1" type="ORF">EA756_11900</name>
</gene>